<proteinExistence type="predicted"/>
<evidence type="ECO:0000313" key="1">
    <source>
        <dbReference type="EMBL" id="NBN79520.1"/>
    </source>
</evidence>
<dbReference type="RefSeq" id="WP_161676934.1">
    <property type="nucleotide sequence ID" value="NZ_JAABLP010000003.1"/>
</dbReference>
<dbReference type="AlphaFoldDB" id="A0A7X5F4A1"/>
<accession>A0A7X5F4A1</accession>
<sequence>MAAARKVVNRQAFGPNETDINLCYFVCWDDTPTPEDGVASSWAHFTDREDASEYLAIKAKDARTYVWQGELGIAKSDGHFDWFSTNWSRNLDAHMPHKQATGKGYRFTNDVFEEFDALEFEEEEAE</sequence>
<evidence type="ECO:0000313" key="2">
    <source>
        <dbReference type="Proteomes" id="UP000586722"/>
    </source>
</evidence>
<dbReference type="Proteomes" id="UP000586722">
    <property type="component" value="Unassembled WGS sequence"/>
</dbReference>
<name>A0A7X5F4A1_9HYPH</name>
<comment type="caution">
    <text evidence="1">The sequence shown here is derived from an EMBL/GenBank/DDBJ whole genome shotgun (WGS) entry which is preliminary data.</text>
</comment>
<dbReference type="EMBL" id="JAABLQ010000001">
    <property type="protein sequence ID" value="NBN79520.1"/>
    <property type="molecule type" value="Genomic_DNA"/>
</dbReference>
<keyword evidence="2" id="KW-1185">Reference proteome</keyword>
<organism evidence="1 2">
    <name type="scientific">Pannonibacter tanglangensis</name>
    <dbReference type="NCBI Taxonomy" id="2750084"/>
    <lineage>
        <taxon>Bacteria</taxon>
        <taxon>Pseudomonadati</taxon>
        <taxon>Pseudomonadota</taxon>
        <taxon>Alphaproteobacteria</taxon>
        <taxon>Hyphomicrobiales</taxon>
        <taxon>Stappiaceae</taxon>
        <taxon>Pannonibacter</taxon>
    </lineage>
</organism>
<reference evidence="2" key="1">
    <citation type="submission" date="2020-01" db="EMBL/GenBank/DDBJ databases">
        <authorList>
            <person name="Fang Y."/>
            <person name="Sun R."/>
            <person name="Nie L."/>
            <person name="He J."/>
            <person name="Hao L."/>
            <person name="Wang L."/>
            <person name="Su S."/>
            <person name="Lv E."/>
            <person name="Zhang Z."/>
            <person name="Xie R."/>
            <person name="Liu H."/>
        </authorList>
    </citation>
    <scope>NUCLEOTIDE SEQUENCE [LARGE SCALE GENOMIC DNA]</scope>
    <source>
        <strain evidence="2">XCT-53</strain>
    </source>
</reference>
<protein>
    <submittedName>
        <fullName evidence="1">Uncharacterized protein</fullName>
    </submittedName>
</protein>
<gene>
    <name evidence="1" type="ORF">GWI72_14685</name>
</gene>